<feature type="coiled-coil region" evidence="3">
    <location>
        <begin position="133"/>
        <end position="170"/>
    </location>
</feature>
<sequence>MKRANIGASQDHAAETGDDDRPAMRVAVVDDDPFILELVELFINEVSACDVVPFDSPLKALDAIREGTKAFDCLLLDISMPRMDGIELCREIRKVEGYARAPIIMLTAMTERDYVDRAFRAGATDYLTKPIDMLELRARLKSANQIVEALRDAQESVQEKKNDATAFERTAPVLGISGLLDYAALVNYLMQLSRGKLGQVQVAAVALRDADRIVRENDSEVFLALMAEIAQSVSEVFDPLDSVLAYCGGGSFVVMFRDESIRQSAEIEKQVQEVLDRAIAGNRQERLPDVSITISNPINSIAGDANRVRKILDRAIERAHAKAAI</sequence>
<dbReference type="PROSITE" id="PS50887">
    <property type="entry name" value="GGDEF"/>
    <property type="match status" value="1"/>
</dbReference>
<proteinExistence type="predicted"/>
<dbReference type="InterPro" id="IPR011006">
    <property type="entry name" value="CheY-like_superfamily"/>
</dbReference>
<dbReference type="Pfam" id="PF00072">
    <property type="entry name" value="Response_reg"/>
    <property type="match status" value="1"/>
</dbReference>
<dbReference type="GO" id="GO:0000160">
    <property type="term" value="P:phosphorelay signal transduction system"/>
    <property type="evidence" value="ECO:0007669"/>
    <property type="project" value="InterPro"/>
</dbReference>
<keyword evidence="1 2" id="KW-0597">Phosphoprotein</keyword>
<evidence type="ECO:0000256" key="1">
    <source>
        <dbReference type="ARBA" id="ARBA00022553"/>
    </source>
</evidence>
<evidence type="ECO:0000259" key="5">
    <source>
        <dbReference type="PROSITE" id="PS50887"/>
    </source>
</evidence>
<dbReference type="PANTHER" id="PTHR44591">
    <property type="entry name" value="STRESS RESPONSE REGULATOR PROTEIN 1"/>
    <property type="match status" value="1"/>
</dbReference>
<feature type="domain" description="GGDEF" evidence="5">
    <location>
        <begin position="201"/>
        <end position="325"/>
    </location>
</feature>
<dbReference type="InterPro" id="IPR000160">
    <property type="entry name" value="GGDEF_dom"/>
</dbReference>
<evidence type="ECO:0000259" key="4">
    <source>
        <dbReference type="PROSITE" id="PS50110"/>
    </source>
</evidence>
<dbReference type="EMBL" id="QEYD01000009">
    <property type="protein sequence ID" value="PWE27826.1"/>
    <property type="molecule type" value="Genomic_DNA"/>
</dbReference>
<name>A0A2U2C7F8_9RHOB</name>
<dbReference type="PROSITE" id="PS50110">
    <property type="entry name" value="RESPONSE_REGULATORY"/>
    <property type="match status" value="1"/>
</dbReference>
<dbReference type="RefSeq" id="WP_109534241.1">
    <property type="nucleotide sequence ID" value="NZ_QEYD01000009.1"/>
</dbReference>
<evidence type="ECO:0000256" key="2">
    <source>
        <dbReference type="PROSITE-ProRule" id="PRU00169"/>
    </source>
</evidence>
<evidence type="ECO:0000256" key="3">
    <source>
        <dbReference type="SAM" id="Coils"/>
    </source>
</evidence>
<dbReference type="AlphaFoldDB" id="A0A2U2C7F8"/>
<keyword evidence="3" id="KW-0175">Coiled coil</keyword>
<feature type="modified residue" description="4-aspartylphosphate" evidence="2">
    <location>
        <position position="77"/>
    </location>
</feature>
<evidence type="ECO:0000313" key="6">
    <source>
        <dbReference type="EMBL" id="PWE27826.1"/>
    </source>
</evidence>
<dbReference type="Gene3D" id="3.40.50.2300">
    <property type="match status" value="1"/>
</dbReference>
<dbReference type="Proteomes" id="UP000244940">
    <property type="component" value="Unassembled WGS sequence"/>
</dbReference>
<dbReference type="SMART" id="SM00448">
    <property type="entry name" value="REC"/>
    <property type="match status" value="1"/>
</dbReference>
<keyword evidence="7" id="KW-1185">Reference proteome</keyword>
<dbReference type="PANTHER" id="PTHR44591:SF3">
    <property type="entry name" value="RESPONSE REGULATORY DOMAIN-CONTAINING PROTEIN"/>
    <property type="match status" value="1"/>
</dbReference>
<comment type="caution">
    <text evidence="6">The sequence shown here is derived from an EMBL/GenBank/DDBJ whole genome shotgun (WGS) entry which is preliminary data.</text>
</comment>
<evidence type="ECO:0008006" key="8">
    <source>
        <dbReference type="Google" id="ProtNLM"/>
    </source>
</evidence>
<evidence type="ECO:0000313" key="7">
    <source>
        <dbReference type="Proteomes" id="UP000244940"/>
    </source>
</evidence>
<dbReference type="InterPro" id="IPR043128">
    <property type="entry name" value="Rev_trsase/Diguanyl_cyclase"/>
</dbReference>
<dbReference type="Gene3D" id="3.30.70.270">
    <property type="match status" value="1"/>
</dbReference>
<dbReference type="SUPFAM" id="SSF52172">
    <property type="entry name" value="CheY-like"/>
    <property type="match status" value="1"/>
</dbReference>
<accession>A0A2U2C7F8</accession>
<organism evidence="6 7">
    <name type="scientific">Pararhodobacter marinus</name>
    <dbReference type="NCBI Taxonomy" id="2184063"/>
    <lineage>
        <taxon>Bacteria</taxon>
        <taxon>Pseudomonadati</taxon>
        <taxon>Pseudomonadota</taxon>
        <taxon>Alphaproteobacteria</taxon>
        <taxon>Rhodobacterales</taxon>
        <taxon>Paracoccaceae</taxon>
        <taxon>Pararhodobacter</taxon>
    </lineage>
</organism>
<protein>
    <recommendedName>
        <fullName evidence="8">Response regulatory domain-containing protein</fullName>
    </recommendedName>
</protein>
<gene>
    <name evidence="6" type="ORF">C4N9_15450</name>
</gene>
<reference evidence="6 7" key="1">
    <citation type="submission" date="2018-05" db="EMBL/GenBank/DDBJ databases">
        <title>Pararhodobacter marina sp. nov., isolated from deep-sea water of the Indian Ocean.</title>
        <authorList>
            <person name="Lai Q.Sr."/>
            <person name="Liu X."/>
            <person name="Shao Z."/>
        </authorList>
    </citation>
    <scope>NUCLEOTIDE SEQUENCE [LARGE SCALE GENOMIC DNA]</scope>
    <source>
        <strain evidence="6 7">CIC4N-9</strain>
    </source>
</reference>
<dbReference type="InterPro" id="IPR001789">
    <property type="entry name" value="Sig_transdc_resp-reg_receiver"/>
</dbReference>
<dbReference type="InterPro" id="IPR050595">
    <property type="entry name" value="Bact_response_regulator"/>
</dbReference>
<dbReference type="GeneID" id="94366291"/>
<feature type="domain" description="Response regulatory" evidence="4">
    <location>
        <begin position="25"/>
        <end position="144"/>
    </location>
</feature>
<dbReference type="OrthoDB" id="7326651at2"/>